<dbReference type="Pfam" id="PF01420">
    <property type="entry name" value="Methylase_S"/>
    <property type="match status" value="1"/>
</dbReference>
<evidence type="ECO:0000259" key="4">
    <source>
        <dbReference type="Pfam" id="PF01420"/>
    </source>
</evidence>
<accession>C5BBJ4</accession>
<reference evidence="5 6" key="2">
    <citation type="journal article" date="2012" name="J. Bacteriol.">
        <title>Genome Sequence of Edwardsiella ictaluri 93-146, a Strain Associated with a Natural Channel Catfish Outbreak of Enteric Septicemia of Catfish.</title>
        <authorList>
            <person name="Williams M.L."/>
            <person name="Gillaspy A.F."/>
            <person name="Dyer D.W."/>
            <person name="Thune R.L."/>
            <person name="Waldbieser G.C."/>
            <person name="Schuster S.C."/>
            <person name="Gipson J."/>
            <person name="Zaitshik J."/>
            <person name="Landry C."/>
            <person name="Banes M.M."/>
            <person name="Lawrence M.L."/>
        </authorList>
    </citation>
    <scope>NUCLEOTIDE SEQUENCE [LARGE SCALE GENOMIC DNA]</scope>
    <source>
        <strain evidence="5 6">93-146</strain>
    </source>
</reference>
<evidence type="ECO:0000256" key="3">
    <source>
        <dbReference type="ARBA" id="ARBA00023125"/>
    </source>
</evidence>
<proteinExistence type="inferred from homology"/>
<dbReference type="InterPro" id="IPR044946">
    <property type="entry name" value="Restrct_endonuc_typeI_TRD_sf"/>
</dbReference>
<dbReference type="SUPFAM" id="SSF116734">
    <property type="entry name" value="DNA methylase specificity domain"/>
    <property type="match status" value="2"/>
</dbReference>
<dbReference type="OrthoDB" id="9798929at2"/>
<evidence type="ECO:0000313" key="6">
    <source>
        <dbReference type="Proteomes" id="UP000001485"/>
    </source>
</evidence>
<reference evidence="6" key="1">
    <citation type="submission" date="2009-03" db="EMBL/GenBank/DDBJ databases">
        <title>Complete genome sequence of Edwardsiella ictaluri 93-146.</title>
        <authorList>
            <person name="Williams M.L."/>
            <person name="Gillaspy A.F."/>
            <person name="Dyer D.W."/>
            <person name="Thune R.L."/>
            <person name="Waldbieser G.C."/>
            <person name="Schuster S.C."/>
            <person name="Gipson J."/>
            <person name="Zaitshik J."/>
            <person name="Landry C."/>
            <person name="Lawrence M.L."/>
        </authorList>
    </citation>
    <scope>NUCLEOTIDE SEQUENCE [LARGE SCALE GENOMIC DNA]</scope>
    <source>
        <strain evidence="6">93-146</strain>
    </source>
</reference>
<keyword evidence="3" id="KW-0238">DNA-binding</keyword>
<dbReference type="CDD" id="cd17246">
    <property type="entry name" value="RMtype1_S_SonII-TRD2-CR2_like"/>
    <property type="match status" value="1"/>
</dbReference>
<dbReference type="GO" id="GO:0003677">
    <property type="term" value="F:DNA binding"/>
    <property type="evidence" value="ECO:0007669"/>
    <property type="project" value="UniProtKB-KW"/>
</dbReference>
<dbReference type="RefSeq" id="WP_015870406.1">
    <property type="nucleotide sequence ID" value="NC_012779.2"/>
</dbReference>
<dbReference type="EMBL" id="CP001600">
    <property type="protein sequence ID" value="ACR68225.1"/>
    <property type="molecule type" value="Genomic_DNA"/>
</dbReference>
<protein>
    <submittedName>
        <fullName evidence="5">Type I restriction-modification system, S subunit, putative</fullName>
    </submittedName>
</protein>
<name>C5BBJ4_EDWI9</name>
<dbReference type="AlphaFoldDB" id="C5BBJ4"/>
<dbReference type="InterPro" id="IPR052021">
    <property type="entry name" value="Type-I_RS_S_subunit"/>
</dbReference>
<evidence type="ECO:0000256" key="2">
    <source>
        <dbReference type="ARBA" id="ARBA00022747"/>
    </source>
</evidence>
<feature type="domain" description="Type I restriction modification DNA specificity" evidence="4">
    <location>
        <begin position="7"/>
        <end position="181"/>
    </location>
</feature>
<dbReference type="HOGENOM" id="CLU_021095_2_1_6"/>
<dbReference type="GeneID" id="69538050"/>
<dbReference type="GO" id="GO:0009307">
    <property type="term" value="P:DNA restriction-modification system"/>
    <property type="evidence" value="ECO:0007669"/>
    <property type="project" value="UniProtKB-KW"/>
</dbReference>
<dbReference type="CDD" id="cd17495">
    <property type="entry name" value="RMtype1_S_Cep9333ORF4827P-TRD2-CR2_like"/>
    <property type="match status" value="1"/>
</dbReference>
<dbReference type="KEGG" id="eic:NT01EI_1013"/>
<evidence type="ECO:0000256" key="1">
    <source>
        <dbReference type="ARBA" id="ARBA00010923"/>
    </source>
</evidence>
<comment type="similarity">
    <text evidence="1">Belongs to the type-I restriction system S methylase family.</text>
</comment>
<dbReference type="InterPro" id="IPR000055">
    <property type="entry name" value="Restrct_endonuc_typeI_TRD"/>
</dbReference>
<dbReference type="REBASE" id="21000">
    <property type="entry name" value="S.EicORF1012P"/>
</dbReference>
<organism evidence="5 6">
    <name type="scientific">Edwardsiella ictaluri (strain 93-146)</name>
    <dbReference type="NCBI Taxonomy" id="634503"/>
    <lineage>
        <taxon>Bacteria</taxon>
        <taxon>Pseudomonadati</taxon>
        <taxon>Pseudomonadota</taxon>
        <taxon>Gammaproteobacteria</taxon>
        <taxon>Enterobacterales</taxon>
        <taxon>Hafniaceae</taxon>
        <taxon>Edwardsiella</taxon>
    </lineage>
</organism>
<dbReference type="Proteomes" id="UP000001485">
    <property type="component" value="Chromosome"/>
</dbReference>
<dbReference type="PANTHER" id="PTHR30408:SF13">
    <property type="entry name" value="TYPE I RESTRICTION ENZYME HINDI SPECIFICITY SUBUNIT"/>
    <property type="match status" value="1"/>
</dbReference>
<dbReference type="Gene3D" id="3.90.220.20">
    <property type="entry name" value="DNA methylase specificity domains"/>
    <property type="match status" value="2"/>
</dbReference>
<dbReference type="PANTHER" id="PTHR30408">
    <property type="entry name" value="TYPE-1 RESTRICTION ENZYME ECOKI SPECIFICITY PROTEIN"/>
    <property type="match status" value="1"/>
</dbReference>
<evidence type="ECO:0000313" key="5">
    <source>
        <dbReference type="EMBL" id="ACR68225.1"/>
    </source>
</evidence>
<gene>
    <name evidence="5" type="ordered locus">NT01EI_1013</name>
</gene>
<sequence length="461" mass="50819">MGSKLATTKLADLCELVVDCPHSTPEWTDSGFIVLRNQNIRNGVLDLSSPSFTNKDGFLNRIKRAKPQEGDLVITREAPMGEVCLIPAGLECCLGQRQVLLRPRKGVSGYYLFWALQSPYVQHQISWNEGTGTTVSNIRIPILKELNIPRLLDSEDAVASCLNSLANKITLNRQINQTLEQMAQALFKSWFVDFDPVVDNALDAGFFEQNSELSEELLRRAEQRKAVREQPDFKPLPAETRQLFPAAFEACEEPSLGLGGWVPKGWSGSSVGAEFNLTMGQSPASSTYNDIGDGIPFFQGKTDFGFRFPSNRIYCSSPKRMANKHDTLVSVRAPVGDINLAADKCAIGRGVAAARHGSGSVSFTYYTLKNLSKYFSVFNGEGTVFGSINQKDFKSIPVVSVTTRLVAEFDLFCAHLDSRIEVNENEVIALSNLRDTLLPKLISGELRLNDKDTLADGDTDC</sequence>
<keyword evidence="2" id="KW-0680">Restriction system</keyword>